<protein>
    <submittedName>
        <fullName evidence="2">Uncharacterized protein</fullName>
    </submittedName>
</protein>
<feature type="transmembrane region" description="Helical" evidence="1">
    <location>
        <begin position="71"/>
        <end position="87"/>
    </location>
</feature>
<dbReference type="EMBL" id="HBGU01010319">
    <property type="protein sequence ID" value="CAD9413208.1"/>
    <property type="molecule type" value="Transcribed_RNA"/>
</dbReference>
<accession>A0A7S2C1W4</accession>
<organism evidence="2">
    <name type="scientific">Haptolina brevifila</name>
    <dbReference type="NCBI Taxonomy" id="156173"/>
    <lineage>
        <taxon>Eukaryota</taxon>
        <taxon>Haptista</taxon>
        <taxon>Haptophyta</taxon>
        <taxon>Prymnesiophyceae</taxon>
        <taxon>Prymnesiales</taxon>
        <taxon>Prymnesiaceae</taxon>
        <taxon>Haptolina</taxon>
    </lineage>
</organism>
<proteinExistence type="predicted"/>
<sequence>MASALGPLATVYVQRLLEKERAFQVGKEAVEAQELREAHMVTSHSMAALLGGGAGPALSLLMSLYRIEVGWLLFTLCTFTAVLARFLDEPSGGPPSASPIEMCGWVLAYLLPLGATVAFGVAMGSVVPLVLLLAGELFAMGEAHVAYLLMCLAGLSLLGHLTARAGCCVSATHGTITFLMTLALSVHYLLLALYEHEVLASPLAMGAWVGLVGFAQAALRQAGVQERPINGEDPSFLNAALTLAEQGGVAFGAFCMYMYSEPAYSGVSPSSSVDQPASKAVNPLVQQRQTLLLPTLVLLAIAALSEWHTRTMTLRRRATMH</sequence>
<reference evidence="2" key="1">
    <citation type="submission" date="2021-01" db="EMBL/GenBank/DDBJ databases">
        <authorList>
            <person name="Corre E."/>
            <person name="Pelletier E."/>
            <person name="Niang G."/>
            <person name="Scheremetjew M."/>
            <person name="Finn R."/>
            <person name="Kale V."/>
            <person name="Holt S."/>
            <person name="Cochrane G."/>
            <person name="Meng A."/>
            <person name="Brown T."/>
            <person name="Cohen L."/>
        </authorList>
    </citation>
    <scope>NUCLEOTIDE SEQUENCE</scope>
    <source>
        <strain evidence="2">UTEX LB 985</strain>
    </source>
</reference>
<keyword evidence="1" id="KW-0472">Membrane</keyword>
<feature type="transmembrane region" description="Helical" evidence="1">
    <location>
        <begin position="107"/>
        <end position="133"/>
    </location>
</feature>
<feature type="transmembrane region" description="Helical" evidence="1">
    <location>
        <begin position="200"/>
        <end position="219"/>
    </location>
</feature>
<evidence type="ECO:0000256" key="1">
    <source>
        <dbReference type="SAM" id="Phobius"/>
    </source>
</evidence>
<feature type="transmembrane region" description="Helical" evidence="1">
    <location>
        <begin position="291"/>
        <end position="307"/>
    </location>
</feature>
<keyword evidence="1" id="KW-1133">Transmembrane helix</keyword>
<keyword evidence="1" id="KW-0812">Transmembrane</keyword>
<name>A0A7S2C1W4_9EUKA</name>
<dbReference type="AlphaFoldDB" id="A0A7S2C1W4"/>
<evidence type="ECO:0000313" key="2">
    <source>
        <dbReference type="EMBL" id="CAD9413208.1"/>
    </source>
</evidence>
<feature type="transmembrane region" description="Helical" evidence="1">
    <location>
        <begin position="145"/>
        <end position="163"/>
    </location>
</feature>
<feature type="transmembrane region" description="Helical" evidence="1">
    <location>
        <begin position="175"/>
        <end position="194"/>
    </location>
</feature>
<gene>
    <name evidence="2" type="ORF">CBRE1094_LOCUS5723</name>
</gene>
<feature type="transmembrane region" description="Helical" evidence="1">
    <location>
        <begin position="46"/>
        <end position="65"/>
    </location>
</feature>